<comment type="caution">
    <text evidence="2">The sequence shown here is derived from an EMBL/GenBank/DDBJ whole genome shotgun (WGS) entry which is preliminary data.</text>
</comment>
<proteinExistence type="predicted"/>
<dbReference type="AlphaFoldDB" id="A0AAD3Y3X3"/>
<keyword evidence="1" id="KW-0812">Transmembrane</keyword>
<keyword evidence="3" id="KW-1185">Reference proteome</keyword>
<protein>
    <recommendedName>
        <fullName evidence="4">Transmembrane protein</fullName>
    </recommendedName>
</protein>
<accession>A0AAD3Y3X3</accession>
<sequence length="213" mass="23977">MFFDCLPYSPFRAVACFVGMPFELFAVGRCSVVVLLLLAHGRLSADADGDLKTFSWDWVDAWHGDLPVWLSKVAVVWNFPLFAFAELLGCSSCLVTAAALILLFLLWVLIFAVLFLDELVFCCPWKGCPTACGGADLPLLLLVSTLWMLMVGWGYCWKGCWTLVLVLRLQLSTIYHSRVDLLESVFYITVAMLMIGLRCWNVDPRAWSLMMDV</sequence>
<reference evidence="2" key="1">
    <citation type="submission" date="2023-05" db="EMBL/GenBank/DDBJ databases">
        <title>Nepenthes gracilis genome sequencing.</title>
        <authorList>
            <person name="Fukushima K."/>
        </authorList>
    </citation>
    <scope>NUCLEOTIDE SEQUENCE</scope>
    <source>
        <strain evidence="2">SING2019-196</strain>
    </source>
</reference>
<organism evidence="2 3">
    <name type="scientific">Nepenthes gracilis</name>
    <name type="common">Slender pitcher plant</name>
    <dbReference type="NCBI Taxonomy" id="150966"/>
    <lineage>
        <taxon>Eukaryota</taxon>
        <taxon>Viridiplantae</taxon>
        <taxon>Streptophyta</taxon>
        <taxon>Embryophyta</taxon>
        <taxon>Tracheophyta</taxon>
        <taxon>Spermatophyta</taxon>
        <taxon>Magnoliopsida</taxon>
        <taxon>eudicotyledons</taxon>
        <taxon>Gunneridae</taxon>
        <taxon>Pentapetalae</taxon>
        <taxon>Caryophyllales</taxon>
        <taxon>Nepenthaceae</taxon>
        <taxon>Nepenthes</taxon>
    </lineage>
</organism>
<feature type="transmembrane region" description="Helical" evidence="1">
    <location>
        <begin position="12"/>
        <end position="39"/>
    </location>
</feature>
<feature type="transmembrane region" description="Helical" evidence="1">
    <location>
        <begin position="146"/>
        <end position="167"/>
    </location>
</feature>
<feature type="transmembrane region" description="Helical" evidence="1">
    <location>
        <begin position="66"/>
        <end position="85"/>
    </location>
</feature>
<evidence type="ECO:0000313" key="3">
    <source>
        <dbReference type="Proteomes" id="UP001279734"/>
    </source>
</evidence>
<dbReference type="EMBL" id="BSYO01000034">
    <property type="protein sequence ID" value="GMH28303.1"/>
    <property type="molecule type" value="Genomic_DNA"/>
</dbReference>
<dbReference type="Proteomes" id="UP001279734">
    <property type="component" value="Unassembled WGS sequence"/>
</dbReference>
<feature type="transmembrane region" description="Helical" evidence="1">
    <location>
        <begin position="179"/>
        <end position="197"/>
    </location>
</feature>
<evidence type="ECO:0000313" key="2">
    <source>
        <dbReference type="EMBL" id="GMH28303.1"/>
    </source>
</evidence>
<name>A0AAD3Y3X3_NEPGR</name>
<evidence type="ECO:0000256" key="1">
    <source>
        <dbReference type="SAM" id="Phobius"/>
    </source>
</evidence>
<keyword evidence="1" id="KW-1133">Transmembrane helix</keyword>
<feature type="transmembrane region" description="Helical" evidence="1">
    <location>
        <begin position="92"/>
        <end position="116"/>
    </location>
</feature>
<keyword evidence="1" id="KW-0472">Membrane</keyword>
<gene>
    <name evidence="2" type="ORF">Nepgr_030146</name>
</gene>
<evidence type="ECO:0008006" key="4">
    <source>
        <dbReference type="Google" id="ProtNLM"/>
    </source>
</evidence>